<name>A0AC55CNI0_ECHTE</name>
<keyword evidence="1" id="KW-1185">Reference proteome</keyword>
<sequence length="723" mass="80623">MLPAMIVSSPPDSRSEGHRSNPSPMEQSTEEEFQFLHCQRCKSEAKCPKLLPCLHTLCSKCQQESDLQCPICQAPCSHILDNIFFQNLQQNLSLYRQIRSPHAACTRCKESADFWCFECQQLLCAKCFEAHQWFVKHEAHPLADFESQPVHEFLERMRKFNIFCSNPRHKSPELTSIYCRGCAKPLCCSCALLDTGHSQDKRDICTEIQQRQEELDTMAQALQVQEGAFAEAHARMATITSQLDSIRKDTEKLIRSQVSEVVEQVLALERELLQSVEARFELDNQEIAKHLGHLDAVLQRIRTGGTLVQKMKGYASGQEVLDMHSFLCEALRCLSQEEPQSLKAPVSPHSFEEFKDEFKERLKTLVSSITWEMDEAQPKRANPEAASTPGDPFDVDLTAVVEQQAQEQALRQAEAQPMAVVQQEPGAHPVPLFAFSIKDPSLREEVSSSPTAPKRKSCQTESPRKVIKMESEEGKEVPPEQPRHRTSTAVSAPHSDGPSSPRSPTVEREVFLPNNHEADQPGEAEERVVVISSSEDSDAENSASHLPHDVCSLPAGPPKVCSLPAGPPYHPPEQVKVPEAWPPSLSAGHLEPIEAIHRGISFPRRRAGRCLRRASRFPIQRNDVPSYTHTLSLGLSSMGPPSHAAPPREGLALQRATRLPRRRGRPPRISQVSQWIHHFFSLPSTTALLHTSIRGAEGARELTQNLGVGDPPGDSRRAPQGNP</sequence>
<dbReference type="RefSeq" id="XP_045141750.1">
    <property type="nucleotide sequence ID" value="XM_045285815.1"/>
</dbReference>
<protein>
    <submittedName>
        <fullName evidence="2">Protein PML isoform X2</fullName>
    </submittedName>
</protein>
<organism evidence="1 2">
    <name type="scientific">Echinops telfairi</name>
    <name type="common">Lesser hedgehog tenrec</name>
    <dbReference type="NCBI Taxonomy" id="9371"/>
    <lineage>
        <taxon>Eukaryota</taxon>
        <taxon>Metazoa</taxon>
        <taxon>Chordata</taxon>
        <taxon>Craniata</taxon>
        <taxon>Vertebrata</taxon>
        <taxon>Euteleostomi</taxon>
        <taxon>Mammalia</taxon>
        <taxon>Eutheria</taxon>
        <taxon>Afrotheria</taxon>
        <taxon>Tenrecidae</taxon>
        <taxon>Tenrecinae</taxon>
        <taxon>Echinops</taxon>
    </lineage>
</organism>
<evidence type="ECO:0000313" key="2">
    <source>
        <dbReference type="RefSeq" id="XP_045141750.1"/>
    </source>
</evidence>
<accession>A0AC55CNI0</accession>
<gene>
    <name evidence="2" type="primary">PML</name>
</gene>
<proteinExistence type="predicted"/>
<reference evidence="2" key="1">
    <citation type="submission" date="2025-08" db="UniProtKB">
        <authorList>
            <consortium name="RefSeq"/>
        </authorList>
    </citation>
    <scope>IDENTIFICATION</scope>
</reference>
<dbReference type="Proteomes" id="UP000694863">
    <property type="component" value="Unplaced"/>
</dbReference>
<evidence type="ECO:0000313" key="1">
    <source>
        <dbReference type="Proteomes" id="UP000694863"/>
    </source>
</evidence>